<dbReference type="EMBL" id="JAAGWY010000001">
    <property type="protein sequence ID" value="NEN04503.1"/>
    <property type="molecule type" value="Genomic_DNA"/>
</dbReference>
<protein>
    <submittedName>
        <fullName evidence="2">Type II secretion system protein</fullName>
    </submittedName>
</protein>
<proteinExistence type="predicted"/>
<comment type="caution">
    <text evidence="2">The sequence shown here is derived from an EMBL/GenBank/DDBJ whole genome shotgun (WGS) entry which is preliminary data.</text>
</comment>
<reference evidence="2 3" key="1">
    <citation type="journal article" date="2014" name="J. Microbiol.">
        <title>Diaminobutyricibacter tongyongensis gen. nov., sp. nov. and Homoserinibacter gongjuensis gen. nov., sp. nov. belong to the family Microbacteriaceae.</title>
        <authorList>
            <person name="Kim S.J."/>
            <person name="Ahn J.H."/>
            <person name="Weon H.Y."/>
            <person name="Hamada M."/>
            <person name="Suzuki K."/>
            <person name="Kwon S.W."/>
        </authorList>
    </citation>
    <scope>NUCLEOTIDE SEQUENCE [LARGE SCALE GENOMIC DNA]</scope>
    <source>
        <strain evidence="2 3">NBRC 108724</strain>
    </source>
</reference>
<organism evidence="2 3">
    <name type="scientific">Leifsonia tongyongensis</name>
    <dbReference type="NCBI Taxonomy" id="1268043"/>
    <lineage>
        <taxon>Bacteria</taxon>
        <taxon>Bacillati</taxon>
        <taxon>Actinomycetota</taxon>
        <taxon>Actinomycetes</taxon>
        <taxon>Micrococcales</taxon>
        <taxon>Microbacteriaceae</taxon>
        <taxon>Leifsonia</taxon>
    </lineage>
</organism>
<dbReference type="SUPFAM" id="SSF54523">
    <property type="entry name" value="Pili subunits"/>
    <property type="match status" value="1"/>
</dbReference>
<dbReference type="NCBIfam" id="TIGR02532">
    <property type="entry name" value="IV_pilin_GFxxxE"/>
    <property type="match status" value="1"/>
</dbReference>
<dbReference type="InterPro" id="IPR045584">
    <property type="entry name" value="Pilin-like"/>
</dbReference>
<accession>A0A6L9XT07</accession>
<keyword evidence="1" id="KW-0472">Membrane</keyword>
<dbReference type="Pfam" id="PF07963">
    <property type="entry name" value="N_methyl"/>
    <property type="match status" value="1"/>
</dbReference>
<keyword evidence="1" id="KW-0812">Transmembrane</keyword>
<dbReference type="Proteomes" id="UP000474967">
    <property type="component" value="Unassembled WGS sequence"/>
</dbReference>
<evidence type="ECO:0000256" key="1">
    <source>
        <dbReference type="SAM" id="Phobius"/>
    </source>
</evidence>
<dbReference type="AlphaFoldDB" id="A0A6L9XT07"/>
<sequence>MDDQLSARRAREGDEGFTLIEVIVAMFLLAIIALGLIPGLVGALKMSALNSTIATASQLVGQQLDDARSRAATCTALQAYQAETIAPVVDARGVSLQPKRTTVVCPPSYPGVVTINVYVTKTGSTFKIASATTYIFVSAAS</sequence>
<keyword evidence="1" id="KW-1133">Transmembrane helix</keyword>
<evidence type="ECO:0000313" key="2">
    <source>
        <dbReference type="EMBL" id="NEN04503.1"/>
    </source>
</evidence>
<dbReference type="RefSeq" id="WP_163287619.1">
    <property type="nucleotide sequence ID" value="NZ_JAAGWY010000001.1"/>
</dbReference>
<gene>
    <name evidence="2" type="ORF">G3T36_01325</name>
</gene>
<keyword evidence="3" id="KW-1185">Reference proteome</keyword>
<dbReference type="PROSITE" id="PS00409">
    <property type="entry name" value="PROKAR_NTER_METHYL"/>
    <property type="match status" value="1"/>
</dbReference>
<name>A0A6L9XT07_9MICO</name>
<feature type="transmembrane region" description="Helical" evidence="1">
    <location>
        <begin position="20"/>
        <end position="44"/>
    </location>
</feature>
<dbReference type="InterPro" id="IPR012902">
    <property type="entry name" value="N_methyl_site"/>
</dbReference>
<evidence type="ECO:0000313" key="3">
    <source>
        <dbReference type="Proteomes" id="UP000474967"/>
    </source>
</evidence>